<evidence type="ECO:0000259" key="1">
    <source>
        <dbReference type="PROSITE" id="PS51782"/>
    </source>
</evidence>
<evidence type="ECO:0000313" key="2">
    <source>
        <dbReference type="EMBL" id="GLI00729.1"/>
    </source>
</evidence>
<evidence type="ECO:0000313" key="3">
    <source>
        <dbReference type="Proteomes" id="UP001144280"/>
    </source>
</evidence>
<organism evidence="2 3">
    <name type="scientific">Phytohabitans aurantiacus</name>
    <dbReference type="NCBI Taxonomy" id="3016789"/>
    <lineage>
        <taxon>Bacteria</taxon>
        <taxon>Bacillati</taxon>
        <taxon>Actinomycetota</taxon>
        <taxon>Actinomycetes</taxon>
        <taxon>Micromonosporales</taxon>
        <taxon>Micromonosporaceae</taxon>
    </lineage>
</organism>
<dbReference type="RefSeq" id="WP_281901248.1">
    <property type="nucleotide sequence ID" value="NZ_BSDI01000035.1"/>
</dbReference>
<dbReference type="InterPro" id="IPR018392">
    <property type="entry name" value="LysM"/>
</dbReference>
<feature type="domain" description="LysM" evidence="1">
    <location>
        <begin position="172"/>
        <end position="219"/>
    </location>
</feature>
<dbReference type="PROSITE" id="PS51782">
    <property type="entry name" value="LYSM"/>
    <property type="match status" value="1"/>
</dbReference>
<dbReference type="Proteomes" id="UP001144280">
    <property type="component" value="Unassembled WGS sequence"/>
</dbReference>
<dbReference type="EMBL" id="BSDI01000035">
    <property type="protein sequence ID" value="GLI00729.1"/>
    <property type="molecule type" value="Genomic_DNA"/>
</dbReference>
<dbReference type="Pfam" id="PF01476">
    <property type="entry name" value="LysM"/>
    <property type="match status" value="1"/>
</dbReference>
<dbReference type="Gene3D" id="3.10.350.10">
    <property type="entry name" value="LysM domain"/>
    <property type="match status" value="1"/>
</dbReference>
<proteinExistence type="predicted"/>
<dbReference type="InterPro" id="IPR045361">
    <property type="entry name" value="CIS_tube_prot_N"/>
</dbReference>
<comment type="caution">
    <text evidence="2">The sequence shown here is derived from an EMBL/GenBank/DDBJ whole genome shotgun (WGS) entry which is preliminary data.</text>
</comment>
<gene>
    <name evidence="2" type="ORF">Pa4123_60050</name>
</gene>
<dbReference type="Pfam" id="PF19266">
    <property type="entry name" value="CIS_tube"/>
    <property type="match status" value="1"/>
</dbReference>
<accession>A0ABQ5R1Q7</accession>
<keyword evidence="3" id="KW-1185">Reference proteome</keyword>
<sequence>MAGPDEVAGPAKARLRIEGGGEIICLFNPAELTITKSNTWNAAEGKGRNAPELRFQAGQPGTIALSLTLDTTDEGTDVTKHTTKLLDLLKVNPALPGSDTSRNKARPPWVEFHWGTLHSFKAIVERLQIKYTYFASSGMPLRAKADLSLKQWMDDGLLPLQNPTSHTPTLHTMHRVVQGETLDRIAAVHYADSTRWRLIAEANSVVDPLAVRAGSLLVIPELPVRRRG</sequence>
<dbReference type="InterPro" id="IPR036779">
    <property type="entry name" value="LysM_dom_sf"/>
</dbReference>
<reference evidence="2" key="1">
    <citation type="submission" date="2022-12" db="EMBL/GenBank/DDBJ databases">
        <title>New Phytohabitans aurantiacus sp. RD004123 nov., an actinomycete isolated from soil.</title>
        <authorList>
            <person name="Triningsih D.W."/>
            <person name="Harunari E."/>
            <person name="Igarashi Y."/>
        </authorList>
    </citation>
    <scope>NUCLEOTIDE SEQUENCE</scope>
    <source>
        <strain evidence="2">RD004123</strain>
    </source>
</reference>
<name>A0ABQ5R1Q7_9ACTN</name>
<dbReference type="CDD" id="cd00118">
    <property type="entry name" value="LysM"/>
    <property type="match status" value="1"/>
</dbReference>
<protein>
    <submittedName>
        <fullName evidence="2">Peptidase M23</fullName>
    </submittedName>
</protein>